<dbReference type="EMBL" id="PDNA01000056">
    <property type="protein sequence ID" value="PGH18665.1"/>
    <property type="molecule type" value="Genomic_DNA"/>
</dbReference>
<dbReference type="AlphaFoldDB" id="A0A2B7YBL9"/>
<sequence length="40" mass="4099">MAIAIAAPISLDSRSDTQPAMTNGAGDVVPFDSARVVPKK</sequence>
<keyword evidence="2" id="KW-1185">Reference proteome</keyword>
<name>A0A2B7YBL9_POLH7</name>
<organism evidence="1 2">
    <name type="scientific">Polytolypa hystricis (strain UAMH7299)</name>
    <dbReference type="NCBI Taxonomy" id="1447883"/>
    <lineage>
        <taxon>Eukaryota</taxon>
        <taxon>Fungi</taxon>
        <taxon>Dikarya</taxon>
        <taxon>Ascomycota</taxon>
        <taxon>Pezizomycotina</taxon>
        <taxon>Eurotiomycetes</taxon>
        <taxon>Eurotiomycetidae</taxon>
        <taxon>Onygenales</taxon>
        <taxon>Onygenales incertae sedis</taxon>
        <taxon>Polytolypa</taxon>
    </lineage>
</organism>
<gene>
    <name evidence="1" type="ORF">AJ80_04413</name>
</gene>
<comment type="caution">
    <text evidence="1">The sequence shown here is derived from an EMBL/GenBank/DDBJ whole genome shotgun (WGS) entry which is preliminary data.</text>
</comment>
<evidence type="ECO:0000313" key="1">
    <source>
        <dbReference type="EMBL" id="PGH18665.1"/>
    </source>
</evidence>
<dbReference type="Proteomes" id="UP000224634">
    <property type="component" value="Unassembled WGS sequence"/>
</dbReference>
<reference evidence="1 2" key="1">
    <citation type="submission" date="2017-10" db="EMBL/GenBank/DDBJ databases">
        <title>Comparative genomics in systemic dimorphic fungi from Ajellomycetaceae.</title>
        <authorList>
            <person name="Munoz J.F."/>
            <person name="Mcewen J.G."/>
            <person name="Clay O.K."/>
            <person name="Cuomo C.A."/>
        </authorList>
    </citation>
    <scope>NUCLEOTIDE SEQUENCE [LARGE SCALE GENOMIC DNA]</scope>
    <source>
        <strain evidence="1 2">UAMH7299</strain>
    </source>
</reference>
<protein>
    <submittedName>
        <fullName evidence="1">Uncharacterized protein</fullName>
    </submittedName>
</protein>
<dbReference type="OrthoDB" id="4197234at2759"/>
<accession>A0A2B7YBL9</accession>
<evidence type="ECO:0000313" key="2">
    <source>
        <dbReference type="Proteomes" id="UP000224634"/>
    </source>
</evidence>
<proteinExistence type="predicted"/>